<keyword evidence="2" id="KW-1185">Reference proteome</keyword>
<comment type="caution">
    <text evidence="1">The sequence shown here is derived from an EMBL/GenBank/DDBJ whole genome shotgun (WGS) entry which is preliminary data.</text>
</comment>
<sequence>MGGCWKSKACTLGAGSSREDGLPITVTEFEEDSAFERYVLGRIASLLPDSDATKVVDLGSIDANGVPAQGSSAHLTAADETGCAKSALTADDVRPLLFGAAWKILDLLVELVLESARPVHRQRGRIRIDSKVQKARSFGVKEQDPFGGRPDLWDRVMRTYAATTELRHTLVHRGLGVDRSTGTIWETSHRGTSSAGDLTADEQWALCGLARSVADAVIGAAPLTTRRVDRIG</sequence>
<reference evidence="1 2" key="1">
    <citation type="submission" date="2017-03" db="EMBL/GenBank/DDBJ databases">
        <title>Draft genome sequence of Streptomyces scabrisporus NF3, endophyte isolated from Amphipterygium adstringens.</title>
        <authorList>
            <person name="Vazquez M."/>
            <person name="Ceapa C.D."/>
            <person name="Rodriguez Luna D."/>
            <person name="Sanchez Esquivel S."/>
        </authorList>
    </citation>
    <scope>NUCLEOTIDE SEQUENCE [LARGE SCALE GENOMIC DNA]</scope>
    <source>
        <strain evidence="1 2">NF3</strain>
    </source>
</reference>
<organism evidence="1 2">
    <name type="scientific">Embleya scabrispora</name>
    <dbReference type="NCBI Taxonomy" id="159449"/>
    <lineage>
        <taxon>Bacteria</taxon>
        <taxon>Bacillati</taxon>
        <taxon>Actinomycetota</taxon>
        <taxon>Actinomycetes</taxon>
        <taxon>Kitasatosporales</taxon>
        <taxon>Streptomycetaceae</taxon>
        <taxon>Embleya</taxon>
    </lineage>
</organism>
<accession>A0A1T3NIJ6</accession>
<evidence type="ECO:0000313" key="2">
    <source>
        <dbReference type="Proteomes" id="UP000190037"/>
    </source>
</evidence>
<dbReference type="Proteomes" id="UP000190037">
    <property type="component" value="Unassembled WGS sequence"/>
</dbReference>
<gene>
    <name evidence="1" type="ORF">B4N89_44790</name>
</gene>
<dbReference type="EMBL" id="MWQN01000005">
    <property type="protein sequence ID" value="OPC76612.1"/>
    <property type="molecule type" value="Genomic_DNA"/>
</dbReference>
<protein>
    <submittedName>
        <fullName evidence="1">Uncharacterized protein</fullName>
    </submittedName>
</protein>
<evidence type="ECO:0000313" key="1">
    <source>
        <dbReference type="EMBL" id="OPC76612.1"/>
    </source>
</evidence>
<proteinExistence type="predicted"/>
<name>A0A1T3NIJ6_9ACTN</name>
<dbReference type="AlphaFoldDB" id="A0A1T3NIJ6"/>